<protein>
    <submittedName>
        <fullName evidence="1">Uncharacterized protein</fullName>
    </submittedName>
</protein>
<reference evidence="1 2" key="2">
    <citation type="journal article" date="2021" name="Genomics">
        <title>High-quality reference genome for Clonorchis sinensis.</title>
        <authorList>
            <person name="Young N.D."/>
            <person name="Stroehlein A.J."/>
            <person name="Kinkar L."/>
            <person name="Wang T."/>
            <person name="Sohn W.M."/>
            <person name="Chang B.C.H."/>
            <person name="Kaur P."/>
            <person name="Weisz D."/>
            <person name="Dudchenko O."/>
            <person name="Aiden E.L."/>
            <person name="Korhonen P.K."/>
            <person name="Gasser R.B."/>
        </authorList>
    </citation>
    <scope>NUCLEOTIDE SEQUENCE [LARGE SCALE GENOMIC DNA]</scope>
    <source>
        <strain evidence="1">Cs-k2</strain>
    </source>
</reference>
<reference evidence="1 2" key="1">
    <citation type="journal article" date="2018" name="Biotechnol. Adv.">
        <title>Improved genomic resources and new bioinformatic workflow for the carcinogenic parasite Clonorchis sinensis: Biotechnological implications.</title>
        <authorList>
            <person name="Wang D."/>
            <person name="Korhonen P.K."/>
            <person name="Gasser R.B."/>
            <person name="Young N.D."/>
        </authorList>
    </citation>
    <scope>NUCLEOTIDE SEQUENCE [LARGE SCALE GENOMIC DNA]</scope>
    <source>
        <strain evidence="1">Cs-k2</strain>
    </source>
</reference>
<keyword evidence="2" id="KW-1185">Reference proteome</keyword>
<name>A0A419PGZ4_CLOSI</name>
<dbReference type="InParanoid" id="A0A419PGZ4"/>
<dbReference type="EMBL" id="NIRI02000056">
    <property type="protein sequence ID" value="KAG5446198.1"/>
    <property type="molecule type" value="Genomic_DNA"/>
</dbReference>
<proteinExistence type="predicted"/>
<dbReference type="Proteomes" id="UP000286415">
    <property type="component" value="Unassembled WGS sequence"/>
</dbReference>
<comment type="caution">
    <text evidence="1">The sequence shown here is derived from an EMBL/GenBank/DDBJ whole genome shotgun (WGS) entry which is preliminary data.</text>
</comment>
<accession>A0A419PGZ4</accession>
<organism evidence="1 2">
    <name type="scientific">Clonorchis sinensis</name>
    <name type="common">Chinese liver fluke</name>
    <dbReference type="NCBI Taxonomy" id="79923"/>
    <lineage>
        <taxon>Eukaryota</taxon>
        <taxon>Metazoa</taxon>
        <taxon>Spiralia</taxon>
        <taxon>Lophotrochozoa</taxon>
        <taxon>Platyhelminthes</taxon>
        <taxon>Trematoda</taxon>
        <taxon>Digenea</taxon>
        <taxon>Opisthorchiida</taxon>
        <taxon>Opisthorchiata</taxon>
        <taxon>Opisthorchiidae</taxon>
        <taxon>Clonorchis</taxon>
    </lineage>
</organism>
<dbReference type="AlphaFoldDB" id="A0A419PGZ4"/>
<sequence>MVLYKSPTEAGPSLTCSRKRPIPEKSARQKFRVHLHPGELWSVEVTYQQEVIEVVAEAELLEGSYEELRTLRLYRLVARLLVVRCLVALSLTAILWLDWHDCTLWNEVPTTTDHRIIAALTHDHHVKLSALGLLSFLKRSTTSSASPWIVIDVFSDCMSRSITVHFCFRQRLPEHRGSEDIPAFLSLCHRSRNQIGMESVGTPDRHACCVEAFAGLFVYCHTSGSLRIRRTYYVHKLLEHLLMGEHVKEDRPVNRAECVSEIQDY</sequence>
<evidence type="ECO:0000313" key="1">
    <source>
        <dbReference type="EMBL" id="KAG5446198.1"/>
    </source>
</evidence>
<gene>
    <name evidence="1" type="ORF">CSKR_112479</name>
</gene>
<evidence type="ECO:0000313" key="2">
    <source>
        <dbReference type="Proteomes" id="UP000286415"/>
    </source>
</evidence>